<dbReference type="PANTHER" id="PTHR43481:SF4">
    <property type="entry name" value="GLYCEROL-1-PHOSPHATE PHOSPHOHYDROLASE 1-RELATED"/>
    <property type="match status" value="1"/>
</dbReference>
<proteinExistence type="predicted"/>
<evidence type="ECO:0000313" key="2">
    <source>
        <dbReference type="Proteomes" id="UP000175971"/>
    </source>
</evidence>
<dbReference type="InterPro" id="IPR023214">
    <property type="entry name" value="HAD_sf"/>
</dbReference>
<dbReference type="AlphaFoldDB" id="A0A1E7M163"/>
<accession>A0A1E7M163</accession>
<dbReference type="Gene3D" id="3.40.50.1000">
    <property type="entry name" value="HAD superfamily/HAD-like"/>
    <property type="match status" value="1"/>
</dbReference>
<organism evidence="1 2">
    <name type="scientific">Streptomyces nanshensis</name>
    <dbReference type="NCBI Taxonomy" id="518642"/>
    <lineage>
        <taxon>Bacteria</taxon>
        <taxon>Bacillati</taxon>
        <taxon>Actinomycetota</taxon>
        <taxon>Actinomycetes</taxon>
        <taxon>Kitasatosporales</taxon>
        <taxon>Streptomycetaceae</taxon>
        <taxon>Streptomyces</taxon>
    </lineage>
</organism>
<dbReference type="Pfam" id="PF00702">
    <property type="entry name" value="Hydrolase"/>
    <property type="match status" value="1"/>
</dbReference>
<dbReference type="SUPFAM" id="SSF56784">
    <property type="entry name" value="HAD-like"/>
    <property type="match status" value="1"/>
</dbReference>
<dbReference type="NCBIfam" id="TIGR01549">
    <property type="entry name" value="HAD-SF-IA-v1"/>
    <property type="match status" value="1"/>
</dbReference>
<dbReference type="InterPro" id="IPR006439">
    <property type="entry name" value="HAD-SF_hydro_IA"/>
</dbReference>
<dbReference type="InterPro" id="IPR036412">
    <property type="entry name" value="HAD-like_sf"/>
</dbReference>
<dbReference type="OrthoDB" id="9800058at2"/>
<dbReference type="SFLD" id="SFLDG01129">
    <property type="entry name" value="C1.5:_HAD__Beta-PGM__Phosphata"/>
    <property type="match status" value="1"/>
</dbReference>
<dbReference type="NCBIfam" id="TIGR01509">
    <property type="entry name" value="HAD-SF-IA-v3"/>
    <property type="match status" value="1"/>
</dbReference>
<dbReference type="GO" id="GO:0050308">
    <property type="term" value="F:sugar-phosphatase activity"/>
    <property type="evidence" value="ECO:0007669"/>
    <property type="project" value="TreeGrafter"/>
</dbReference>
<evidence type="ECO:0000313" key="1">
    <source>
        <dbReference type="EMBL" id="OEV21823.1"/>
    </source>
</evidence>
<name>A0A1E7M163_9ACTN</name>
<gene>
    <name evidence="1" type="ORF">AN221_04905</name>
</gene>
<keyword evidence="2" id="KW-1185">Reference proteome</keyword>
<dbReference type="Proteomes" id="UP000175971">
    <property type="component" value="Unassembled WGS sequence"/>
</dbReference>
<dbReference type="PANTHER" id="PTHR43481">
    <property type="entry name" value="FRUCTOSE-1-PHOSPHATE PHOSPHATASE"/>
    <property type="match status" value="1"/>
</dbReference>
<sequence length="229" mass="23547">MPLVLTAQTLLFDMDGTLVDSTEAVARTWSRFARRHGLDAGTILASAHGQRTAETVAAHAPPGTDVEAETAWLVGQDLADTGGTVAVPGAAELLAALPPHRWALVTSAGRELAVRRMAAAGLPLPDVLISADDVREGKPSPEGFLAAAERLGGDPARAVVFEDAELGLLAARAAGCFPVVVGPHDGPAAQGRPRITDYTGVACASSFEDGLRLVLPDSVPARTAVLASH</sequence>
<reference evidence="1 2" key="1">
    <citation type="journal article" date="2016" name="Front. Microbiol.">
        <title>Comparative Genomics Analysis of Streptomyces Species Reveals Their Adaptation to the Marine Environment and Their Diversity at the Genomic Level.</title>
        <authorList>
            <person name="Tian X."/>
            <person name="Zhang Z."/>
            <person name="Yang T."/>
            <person name="Chen M."/>
            <person name="Li J."/>
            <person name="Chen F."/>
            <person name="Yang J."/>
            <person name="Li W."/>
            <person name="Zhang B."/>
            <person name="Zhang Z."/>
            <person name="Wu J."/>
            <person name="Zhang C."/>
            <person name="Long L."/>
            <person name="Xiao J."/>
        </authorList>
    </citation>
    <scope>NUCLEOTIDE SEQUENCE [LARGE SCALE GENOMIC DNA]</scope>
    <source>
        <strain evidence="1 2">SCSIO M10372</strain>
    </source>
</reference>
<evidence type="ECO:0008006" key="3">
    <source>
        <dbReference type="Google" id="ProtNLM"/>
    </source>
</evidence>
<dbReference type="SFLD" id="SFLDS00003">
    <property type="entry name" value="Haloacid_Dehalogenase"/>
    <property type="match status" value="1"/>
</dbReference>
<dbReference type="InterPro" id="IPR051806">
    <property type="entry name" value="HAD-like_SPP"/>
</dbReference>
<dbReference type="EMBL" id="LJGZ01000006">
    <property type="protein sequence ID" value="OEV21823.1"/>
    <property type="molecule type" value="Genomic_DNA"/>
</dbReference>
<protein>
    <recommendedName>
        <fullName evidence="3">HAD family hydrolase</fullName>
    </recommendedName>
</protein>
<dbReference type="PATRIC" id="fig|518642.7.peg.1729"/>
<dbReference type="Gene3D" id="1.10.150.240">
    <property type="entry name" value="Putative phosphatase, domain 2"/>
    <property type="match status" value="1"/>
</dbReference>
<dbReference type="InterPro" id="IPR023198">
    <property type="entry name" value="PGP-like_dom2"/>
</dbReference>
<comment type="caution">
    <text evidence="1">The sequence shown here is derived from an EMBL/GenBank/DDBJ whole genome shotgun (WGS) entry which is preliminary data.</text>
</comment>
<dbReference type="RefSeq" id="WP_053559307.1">
    <property type="nucleotide sequence ID" value="NZ_LJGZ01000006.1"/>
</dbReference>